<dbReference type="GO" id="GO:0005886">
    <property type="term" value="C:plasma membrane"/>
    <property type="evidence" value="ECO:0007669"/>
    <property type="project" value="UniProtKB-SubCell"/>
</dbReference>
<accession>F3ZTY5</accession>
<feature type="transmembrane region" description="Helical" evidence="10">
    <location>
        <begin position="393"/>
        <end position="417"/>
    </location>
</feature>
<feature type="transmembrane region" description="Helical" evidence="10">
    <location>
        <begin position="39"/>
        <end position="66"/>
    </location>
</feature>
<feature type="transmembrane region" description="Helical" evidence="10">
    <location>
        <begin position="353"/>
        <end position="372"/>
    </location>
</feature>
<dbReference type="Proteomes" id="UP000018439">
    <property type="component" value="Chromosome"/>
</dbReference>
<keyword evidence="6 10" id="KW-0812">Transmembrane</keyword>
<dbReference type="GO" id="GO:0015173">
    <property type="term" value="F:aromatic amino acid transmembrane transporter activity"/>
    <property type="evidence" value="ECO:0007669"/>
    <property type="project" value="InterPro"/>
</dbReference>
<comment type="similarity">
    <text evidence="2">Belongs to the amino acid/polyamine transporter 2 family. Mtr/TnaB/TyrP permease subfamily.</text>
</comment>
<dbReference type="PANTHER" id="PTHR46997">
    <property type="entry name" value="LOW AFFINITY TRYPTOPHAN PERMEASE-RELATED"/>
    <property type="match status" value="1"/>
</dbReference>
<feature type="transmembrane region" description="Helical" evidence="10">
    <location>
        <begin position="295"/>
        <end position="316"/>
    </location>
</feature>
<dbReference type="PRINTS" id="PR00166">
    <property type="entry name" value="AROAAPRMEASE"/>
</dbReference>
<reference evidence="11 12" key="1">
    <citation type="journal article" date="2011" name="Stand. Genomic Sci.">
        <title>Non-contiguous finished genome sequence of Bacteroides coprosuis type strain (PC139).</title>
        <authorList>
            <person name="Land M."/>
            <person name="Held B."/>
            <person name="Gronow S."/>
            <person name="Abt B."/>
            <person name="Lucas S."/>
            <person name="Del Rio T.G."/>
            <person name="Nolan M."/>
            <person name="Tice H."/>
            <person name="Cheng J.F."/>
            <person name="Pitluck S."/>
            <person name="Liolios K."/>
            <person name="Pagani I."/>
            <person name="Ivanova N."/>
            <person name="Mavromatis K."/>
            <person name="Mikhailova N."/>
            <person name="Pati A."/>
            <person name="Tapia R."/>
            <person name="Han C."/>
            <person name="Goodwin L."/>
            <person name="Chen A."/>
            <person name="Palaniappan K."/>
            <person name="Hauser L."/>
            <person name="Brambilla E.M."/>
            <person name="Rohde M."/>
            <person name="Goker M."/>
            <person name="Detter J.C."/>
            <person name="Woyke T."/>
            <person name="Bristow J."/>
            <person name="Eisen J.A."/>
            <person name="Markowitz V."/>
            <person name="Hugenholtz P."/>
            <person name="Kyrpides N.C."/>
            <person name="Klenk H.P."/>
            <person name="Lapidus A."/>
        </authorList>
    </citation>
    <scope>NUCLEOTIDE SEQUENCE [LARGE SCALE GENOMIC DNA]</scope>
    <source>
        <strain evidence="11 12">DSM 18011</strain>
    </source>
</reference>
<sequence length="421" mass="46370">MTQNKHTKTPSLLGGTMIIAGTLIGGGMVAIPIATSGLWYYRSLFVLIYSCFCMLCSGLMLVEANLHYPHGASFDTMVKDLLGKKWNIITGVTITFVLYTLVYAYITVGGSITTNIMESVMGNTTPYQPLGGFLFCMVLAFCVWISTKAIDRASTILIIAMVISFIGMITGLLGHINIDFLSNTPGVIEGASSEDSYWKYFIFALPVCVTSFCFHGTAPSMVLYYQKDAKTIQKSIIWGSLIAFIVYTLWLTSVQGNLSRSEFISINSAEDNVQAMINTLSSYVTIDLLKQLINFFTYVAIISSFLGASLGLFDYLADLFNIKDTRLGRLKTASITFLPPLVASFLFPYGFVIAISYVGFAAAIWSIIVPALMVLKSRKKFPDAPYRVFGGKFLVYFILLFAIITLISQLITQFGLIKAFA</sequence>
<dbReference type="Pfam" id="PF03222">
    <property type="entry name" value="Trp_Tyr_perm"/>
    <property type="match status" value="1"/>
</dbReference>
<gene>
    <name evidence="11" type="ORF">Bcop_2205</name>
</gene>
<dbReference type="Gene3D" id="1.20.1740.10">
    <property type="entry name" value="Amino acid/polyamine transporter I"/>
    <property type="match status" value="1"/>
</dbReference>
<evidence type="ECO:0000256" key="10">
    <source>
        <dbReference type="SAM" id="Phobius"/>
    </source>
</evidence>
<evidence type="ECO:0000256" key="9">
    <source>
        <dbReference type="ARBA" id="ARBA00023136"/>
    </source>
</evidence>
<organism evidence="11 12">
    <name type="scientific">Bacteroides coprosuis DSM 18011</name>
    <dbReference type="NCBI Taxonomy" id="679937"/>
    <lineage>
        <taxon>Bacteria</taxon>
        <taxon>Pseudomonadati</taxon>
        <taxon>Bacteroidota</taxon>
        <taxon>Bacteroidia</taxon>
        <taxon>Bacteroidales</taxon>
        <taxon>Bacteroidaceae</taxon>
        <taxon>Bacteroides</taxon>
    </lineage>
</organism>
<feature type="transmembrane region" description="Helical" evidence="10">
    <location>
        <begin position="86"/>
        <end position="106"/>
    </location>
</feature>
<feature type="transmembrane region" description="Helical" evidence="10">
    <location>
        <begin position="157"/>
        <end position="178"/>
    </location>
</feature>
<keyword evidence="5" id="KW-0997">Cell inner membrane</keyword>
<protein>
    <submittedName>
        <fullName evidence="11">Aromatic amino acid transporter</fullName>
    </submittedName>
</protein>
<feature type="transmembrane region" description="Helical" evidence="10">
    <location>
        <begin position="12"/>
        <end position="33"/>
    </location>
</feature>
<keyword evidence="8 10" id="KW-1133">Transmembrane helix</keyword>
<dbReference type="GO" id="GO:0003333">
    <property type="term" value="P:amino acid transmembrane transport"/>
    <property type="evidence" value="ECO:0007669"/>
    <property type="project" value="InterPro"/>
</dbReference>
<dbReference type="NCBIfam" id="TIGR00837">
    <property type="entry name" value="araaP"/>
    <property type="match status" value="1"/>
</dbReference>
<evidence type="ECO:0000256" key="3">
    <source>
        <dbReference type="ARBA" id="ARBA00022448"/>
    </source>
</evidence>
<keyword evidence="12" id="KW-1185">Reference proteome</keyword>
<dbReference type="AlphaFoldDB" id="F3ZTY5"/>
<evidence type="ECO:0000256" key="6">
    <source>
        <dbReference type="ARBA" id="ARBA00022692"/>
    </source>
</evidence>
<dbReference type="HOGENOM" id="CLU_038102_2_1_10"/>
<feature type="transmembrane region" description="Helical" evidence="10">
    <location>
        <begin position="328"/>
        <end position="347"/>
    </location>
</feature>
<keyword evidence="3" id="KW-0813">Transport</keyword>
<evidence type="ECO:0000313" key="11">
    <source>
        <dbReference type="EMBL" id="EGJ72369.1"/>
    </source>
</evidence>
<dbReference type="STRING" id="679937.Bcop_2205"/>
<evidence type="ECO:0000256" key="5">
    <source>
        <dbReference type="ARBA" id="ARBA00022519"/>
    </source>
</evidence>
<dbReference type="EMBL" id="CM001167">
    <property type="protein sequence ID" value="EGJ72369.1"/>
    <property type="molecule type" value="Genomic_DNA"/>
</dbReference>
<feature type="transmembrane region" description="Helical" evidence="10">
    <location>
        <begin position="198"/>
        <end position="224"/>
    </location>
</feature>
<keyword evidence="9 10" id="KW-0472">Membrane</keyword>
<evidence type="ECO:0000256" key="7">
    <source>
        <dbReference type="ARBA" id="ARBA00022970"/>
    </source>
</evidence>
<evidence type="ECO:0000256" key="4">
    <source>
        <dbReference type="ARBA" id="ARBA00022475"/>
    </source>
</evidence>
<dbReference type="eggNOG" id="COG0814">
    <property type="taxonomic scope" value="Bacteria"/>
</dbReference>
<dbReference type="OrthoDB" id="9806937at2"/>
<dbReference type="InterPro" id="IPR013059">
    <property type="entry name" value="Trp_tyr_transpt"/>
</dbReference>
<keyword evidence="4" id="KW-1003">Cell membrane</keyword>
<feature type="transmembrane region" description="Helical" evidence="10">
    <location>
        <begin position="126"/>
        <end position="145"/>
    </location>
</feature>
<name>F3ZTY5_9BACE</name>
<proteinExistence type="inferred from homology"/>
<evidence type="ECO:0000256" key="8">
    <source>
        <dbReference type="ARBA" id="ARBA00022989"/>
    </source>
</evidence>
<dbReference type="PANTHER" id="PTHR46997:SF1">
    <property type="entry name" value="LOW AFFINITY TRYPTOPHAN PERMEASE-RELATED"/>
    <property type="match status" value="1"/>
</dbReference>
<keyword evidence="7" id="KW-0029">Amino-acid transport</keyword>
<feature type="transmembrane region" description="Helical" evidence="10">
    <location>
        <begin position="236"/>
        <end position="253"/>
    </location>
</feature>
<comment type="subcellular location">
    <subcellularLocation>
        <location evidence="1">Cell inner membrane</location>
        <topology evidence="1">Multi-pass membrane protein</topology>
    </subcellularLocation>
</comment>
<evidence type="ECO:0000313" key="12">
    <source>
        <dbReference type="Proteomes" id="UP000018439"/>
    </source>
</evidence>
<evidence type="ECO:0000256" key="2">
    <source>
        <dbReference type="ARBA" id="ARBA00005452"/>
    </source>
</evidence>
<dbReference type="InterPro" id="IPR018227">
    <property type="entry name" value="Amino_acid_transport_2"/>
</dbReference>
<evidence type="ECO:0000256" key="1">
    <source>
        <dbReference type="ARBA" id="ARBA00004429"/>
    </source>
</evidence>